<proteinExistence type="predicted"/>
<keyword evidence="4" id="KW-0732">Signal</keyword>
<reference evidence="5 6" key="1">
    <citation type="submission" date="2018-12" db="EMBL/GenBank/DDBJ databases">
        <title>Sequencing of bacterial isolates from soil warming experiment in Harvard Forest, Massachusetts, USA.</title>
        <authorList>
            <person name="Deangelis K."/>
        </authorList>
    </citation>
    <scope>NUCLEOTIDE SEQUENCE [LARGE SCALE GENOMIC DNA]</scope>
    <source>
        <strain evidence="5 6">EB153</strain>
    </source>
</reference>
<feature type="region of interest" description="Disordered" evidence="2">
    <location>
        <begin position="20"/>
        <end position="53"/>
    </location>
</feature>
<evidence type="ECO:0000313" key="6">
    <source>
        <dbReference type="Proteomes" id="UP000269669"/>
    </source>
</evidence>
<dbReference type="AlphaFoldDB" id="A0A3R9NX28"/>
<keyword evidence="3" id="KW-0472">Membrane</keyword>
<gene>
    <name evidence="5" type="ORF">EDE15_4439</name>
</gene>
<evidence type="ECO:0000256" key="3">
    <source>
        <dbReference type="SAM" id="Phobius"/>
    </source>
</evidence>
<keyword evidence="3" id="KW-0812">Transmembrane</keyword>
<dbReference type="OrthoDB" id="115005at2"/>
<evidence type="ECO:0000256" key="2">
    <source>
        <dbReference type="SAM" id="MobiDB-lite"/>
    </source>
</evidence>
<organism evidence="5 6">
    <name type="scientific">Edaphobacter aggregans</name>
    <dbReference type="NCBI Taxonomy" id="570835"/>
    <lineage>
        <taxon>Bacteria</taxon>
        <taxon>Pseudomonadati</taxon>
        <taxon>Acidobacteriota</taxon>
        <taxon>Terriglobia</taxon>
        <taxon>Terriglobales</taxon>
        <taxon>Acidobacteriaceae</taxon>
        <taxon>Edaphobacter</taxon>
    </lineage>
</organism>
<feature type="region of interest" description="Disordered" evidence="2">
    <location>
        <begin position="166"/>
        <end position="213"/>
    </location>
</feature>
<dbReference type="Proteomes" id="UP000269669">
    <property type="component" value="Unassembled WGS sequence"/>
</dbReference>
<feature type="chain" id="PRO_5018585600" evidence="4">
    <location>
        <begin position="21"/>
        <end position="273"/>
    </location>
</feature>
<evidence type="ECO:0000256" key="4">
    <source>
        <dbReference type="SAM" id="SignalP"/>
    </source>
</evidence>
<feature type="compositionally biased region" description="Basic and acidic residues" evidence="2">
    <location>
        <begin position="175"/>
        <end position="194"/>
    </location>
</feature>
<name>A0A3R9NX28_9BACT</name>
<feature type="transmembrane region" description="Helical" evidence="3">
    <location>
        <begin position="92"/>
        <end position="115"/>
    </location>
</feature>
<feature type="signal peptide" evidence="4">
    <location>
        <begin position="1"/>
        <end position="20"/>
    </location>
</feature>
<keyword evidence="6" id="KW-1185">Reference proteome</keyword>
<feature type="coiled-coil region" evidence="1">
    <location>
        <begin position="220"/>
        <end position="254"/>
    </location>
</feature>
<dbReference type="RefSeq" id="WP_125487137.1">
    <property type="nucleotide sequence ID" value="NZ_RSDW01000001.1"/>
</dbReference>
<evidence type="ECO:0000256" key="1">
    <source>
        <dbReference type="SAM" id="Coils"/>
    </source>
</evidence>
<accession>A0A3R9NX28</accession>
<keyword evidence="3" id="KW-1133">Transmembrane helix</keyword>
<feature type="compositionally biased region" description="Polar residues" evidence="2">
    <location>
        <begin position="20"/>
        <end position="42"/>
    </location>
</feature>
<sequence length="273" mass="30230">MKPCGVPVLVLLFSMGAASGQQTQPRATQSTTNPQAPSSRSSYDPMARGKGTLQPKGIVETTLAGINPQDKDYGSVVADWRKEVFDTAVNRIYLWSIFVLCLVLSVSLLGNVWLLRQRQRRLAISANIVVQLFNAYVGSRAKSLEVIGKYNALVERYNRLNDDMNTATSEQASESDDKAQHKVDYNRAKQDKGTAQRGTPSMATSPAAPKVDADGNLSEFEALRSQLQEYETKLQRKDAQLQAKDNQITNLRGRLTRAHDSLEGERLQKSEAK</sequence>
<dbReference type="EMBL" id="RSDW01000001">
    <property type="protein sequence ID" value="RSL18836.1"/>
    <property type="molecule type" value="Genomic_DNA"/>
</dbReference>
<comment type="caution">
    <text evidence="5">The sequence shown here is derived from an EMBL/GenBank/DDBJ whole genome shotgun (WGS) entry which is preliminary data.</text>
</comment>
<keyword evidence="1" id="KW-0175">Coiled coil</keyword>
<protein>
    <submittedName>
        <fullName evidence="5">Uncharacterized protein</fullName>
    </submittedName>
</protein>
<evidence type="ECO:0000313" key="5">
    <source>
        <dbReference type="EMBL" id="RSL18836.1"/>
    </source>
</evidence>